<dbReference type="Pfam" id="PF05345">
    <property type="entry name" value="He_PIG"/>
    <property type="match status" value="1"/>
</dbReference>
<evidence type="ECO:0000256" key="1">
    <source>
        <dbReference type="SAM" id="SignalP"/>
    </source>
</evidence>
<dbReference type="NCBIfam" id="TIGR04183">
    <property type="entry name" value="Por_Secre_tail"/>
    <property type="match status" value="1"/>
</dbReference>
<dbReference type="InterPro" id="IPR026444">
    <property type="entry name" value="Secre_tail"/>
</dbReference>
<sequence>MTPIFLKKLSTSLKLYLLVFIGLTCVQFAEAQPPSAFTYPSPVAYVANVSNVFISPTVSGTVARYSMPASPALPAGLTFDPNTGVISGVPTEALPTTVYTVTATNQNGSISTTFTMTVTNNYLNNNNNQLHFGGAGVIISHPNGTSSGQVAGDITLYQNVTNINGQAIDCIITTKEVNNVTSWTSYDQPEVSGSSFNSNLPDFFSPQVSFGTNGGNVSYEFQFIFGGTYNSTTRAGQNVVLQNVKLNTYDIDGNGTAGALQYNEFSGFTSSELGTSPTVQALYNTVSGLTRFVSTSSANSTMVTAAATRIRVTYANMSNFSIVVGSQGAGLAFFFLDLSVGPTFTSVTTSSPSVDLNTSIVGVGNEGAGCAGSLPLTRPSQTNINAQGSLTGMEVSYPASDIRDGAAELLTAAGATGSNVLSLGFTTGSSGTLTIGGVTFNYTKSVSGVQGAATNKIAFTRSTGGTTFTSAEAETLLDALQYSNTAANPTIGDRHLSVLVYNAVFKSPSAMFSATVNCVTLAGHIFKDQNGLLGTTDFNTISANATTGQFAAGAAYAVVVDPATNQVIESRAIAAGGAFNFGTVTPGSYFLYVSATAPAAGSVFTQATFPSGYVSAGENLSAAPGSDLLNDGKLIVTVGTTPVTNANFGLNSPPTANPLNAAALQNPGGTQRVVVPALTGNDPEQGALAGGTGNGIIITTFPTNARLFYNDVEITPESAPIQNYQPALLSIDPDDGALTASFTYRQVDAAGLTSEPALAVIPFTDFTIGGRLFHDVNGVENNTIDGDPISSAGQTPLYANLVFRSNRVVAGSVPVVNGAFLFGTRNGLQANTSFFVVISTLEGIAGTSIGATPLLPAGWQNTAEGSGTGDGIPNGAFELNTASETTPEISFGIQMPPVAYPVTALTQVNPGGSKRLPVPALNGLDPEDGVLDGTVQPGTPGNRVRITSFPSNATLYYQDVALDTATALITNYDATRLFVDPDHGAMTITFTYREVDQGGLASDDALVTMPVTDLFVSGSVYQDANGTTDNLLNGIRISQAGSASPLFVNLVNTAGQVVGSVPVNAGTFELGTAAGLESETDFTLVLSATEGIAGTDTGAGSELPAEWANTADGAGTGDSNADGVLAFTMGSETVEGGFDFGIEQLPTAGSGSHEMRNEPGDILIKIPADAFSNDIASSDPDGDVSSLRITSFPAGLAAISINGTSYRSNVPEEAESLTALLLPTDQSGNPSASMAIDPGLTTETRIDIPFEVVDNAGKASTNTGHAVFVLTAPLPVTLVHFDAVKEGNTALLTWATSEESNSQSFEIQHSADGITWAKAGQVAAAGNSIHMKEYRFVHAQPLAGNNYYRLKMTDANASFAFSRIRTVDFGHAGEISIYPNPARDIASIQLENWQQVSRVTIIDSRSNVVYTINNPENNKVNLQGYMSGMYLVRIERQDGSFVVQKLVIEN</sequence>
<dbReference type="SUPFAM" id="SSF49313">
    <property type="entry name" value="Cadherin-like"/>
    <property type="match status" value="1"/>
</dbReference>
<feature type="chain" id="PRO_5046248036" evidence="1">
    <location>
        <begin position="32"/>
        <end position="1450"/>
    </location>
</feature>
<name>A0ABX7I4S8_9BACT</name>
<dbReference type="Gene3D" id="2.60.40.10">
    <property type="entry name" value="Immunoglobulins"/>
    <property type="match status" value="1"/>
</dbReference>
<keyword evidence="1" id="KW-0732">Signal</keyword>
<feature type="domain" description="Secretion system C-terminal sorting" evidence="2">
    <location>
        <begin position="1377"/>
        <end position="1448"/>
    </location>
</feature>
<evidence type="ECO:0000313" key="3">
    <source>
        <dbReference type="EMBL" id="QRR00854.1"/>
    </source>
</evidence>
<protein>
    <submittedName>
        <fullName evidence="3">T9SS type A sorting domain-containing protein</fullName>
    </submittedName>
</protein>
<reference evidence="3 4" key="1">
    <citation type="submission" date="2020-06" db="EMBL/GenBank/DDBJ databases">
        <title>Dyadobacter sandarakinus sp. nov., isolated from the soil of the Arctic Yellow River Station.</title>
        <authorList>
            <person name="Zhang Y."/>
            <person name="Peng F."/>
        </authorList>
    </citation>
    <scope>NUCLEOTIDE SEQUENCE [LARGE SCALE GENOMIC DNA]</scope>
    <source>
        <strain evidence="3 4">Q3-56</strain>
    </source>
</reference>
<accession>A0ABX7I4S8</accession>
<dbReference type="InterPro" id="IPR015919">
    <property type="entry name" value="Cadherin-like_sf"/>
</dbReference>
<dbReference type="EMBL" id="CP056775">
    <property type="protein sequence ID" value="QRR00854.1"/>
    <property type="molecule type" value="Genomic_DNA"/>
</dbReference>
<keyword evidence="4" id="KW-1185">Reference proteome</keyword>
<dbReference type="InterPro" id="IPR013783">
    <property type="entry name" value="Ig-like_fold"/>
</dbReference>
<proteinExistence type="predicted"/>
<evidence type="ECO:0000313" key="4">
    <source>
        <dbReference type="Proteomes" id="UP000612680"/>
    </source>
</evidence>
<feature type="signal peptide" evidence="1">
    <location>
        <begin position="1"/>
        <end position="31"/>
    </location>
</feature>
<dbReference type="Pfam" id="PF18962">
    <property type="entry name" value="Por_Secre_tail"/>
    <property type="match status" value="1"/>
</dbReference>
<dbReference type="Proteomes" id="UP000612680">
    <property type="component" value="Chromosome"/>
</dbReference>
<evidence type="ECO:0000259" key="2">
    <source>
        <dbReference type="Pfam" id="PF18962"/>
    </source>
</evidence>
<organism evidence="3 4">
    <name type="scientific">Dyadobacter sandarakinus</name>
    <dbReference type="NCBI Taxonomy" id="2747268"/>
    <lineage>
        <taxon>Bacteria</taxon>
        <taxon>Pseudomonadati</taxon>
        <taxon>Bacteroidota</taxon>
        <taxon>Cytophagia</taxon>
        <taxon>Cytophagales</taxon>
        <taxon>Spirosomataceae</taxon>
        <taxon>Dyadobacter</taxon>
    </lineage>
</organism>
<dbReference type="RefSeq" id="WP_204662508.1">
    <property type="nucleotide sequence ID" value="NZ_CP056775.1"/>
</dbReference>
<gene>
    <name evidence="3" type="ORF">HWI92_07995</name>
</gene>